<keyword evidence="2" id="KW-0547">Nucleotide-binding</keyword>
<protein>
    <submittedName>
        <fullName evidence="8">OLC1v1016678C1</fullName>
    </submittedName>
</protein>
<evidence type="ECO:0000256" key="2">
    <source>
        <dbReference type="ARBA" id="ARBA00022741"/>
    </source>
</evidence>
<evidence type="ECO:0000259" key="5">
    <source>
        <dbReference type="Pfam" id="PF00931"/>
    </source>
</evidence>
<dbReference type="InterPro" id="IPR002182">
    <property type="entry name" value="NB-ARC"/>
</dbReference>
<dbReference type="InterPro" id="IPR044730">
    <property type="entry name" value="RNase_H-like_dom_plant"/>
</dbReference>
<evidence type="ECO:0000256" key="3">
    <source>
        <dbReference type="ARBA" id="ARBA00022821"/>
    </source>
</evidence>
<name>A0AAV1E7N5_OLDCO</name>
<dbReference type="SUPFAM" id="SSF52058">
    <property type="entry name" value="L domain-like"/>
    <property type="match status" value="1"/>
</dbReference>
<feature type="domain" description="Disease resistance protein winged helix" evidence="7">
    <location>
        <begin position="350"/>
        <end position="400"/>
    </location>
</feature>
<dbReference type="SUPFAM" id="SSF52540">
    <property type="entry name" value="P-loop containing nucleoside triphosphate hydrolases"/>
    <property type="match status" value="1"/>
</dbReference>
<dbReference type="CDD" id="cd06222">
    <property type="entry name" value="RNase_H_like"/>
    <property type="match status" value="1"/>
</dbReference>
<dbReference type="InterPro" id="IPR027417">
    <property type="entry name" value="P-loop_NTPase"/>
</dbReference>
<evidence type="ECO:0000313" key="8">
    <source>
        <dbReference type="EMBL" id="CAI9115701.1"/>
    </source>
</evidence>
<dbReference type="InterPro" id="IPR002156">
    <property type="entry name" value="RNaseH_domain"/>
</dbReference>
<sequence length="763" mass="87170">MLNTGINERLHHNLTSQTPANPTNTLHSFNRNIVLFDGVINSNDFLSVVEVVIWNTQTGFKGCFAKTYSGLFSPLVIESLAAWEGIVLALSKGINHLTLAGDSSLVIHRLEVDDSDLSDPDLILSDVKSRFENFLDFSCCWVNCRLNVFSHSLAQNAKSKRGFEKYWESIPVFVVAASLVVNLLMFLQVRSKVEEEHVVGFDEAAEEVEKLLTGAPECLEIVSIVGMLGLGKTTLARKLFKDPDVDYEKQYLVVLDDIWEKEDWDNSKGVFPNYEKRCRVLITTRNDTVAEYANPHVEPYRQKFLELHESRELLAWRVYGKKSCPKELEEHEVEIAEKCVGPPLAIVVIEGLLQQEGNENFEDMAELYLDELIHRNLVMVGRKRSNDKIKTCRMHDTLRKFCKSIAAEENLFHKIKKDKSPFSLAKAFLDPRRLCPNNVNVIKYMNENPSDSIPYFHSIPVDLNYLILLKYQAISSNFSILPSSMSDLWCLQTLIVQMTSPNLDIKADIWKMLQFRNLHSNASSSFPCPKFLEKKSKEDALAGENIQTLSTISPEICTKDLFDRTSNLKKLGIRGDLTKVVKANGDSSLFEELCKRKYLENMKLLNDNASKKLYSLPLYKSFPRHLSKLTLTKTFLPWKEMCTLGKLEKLVVSRKEHTFKGNCWNTEKGGFPCLKNLYIGHMELVAWGEASAEHFPVLWSLVLYNCDKLTDLPHGLEDISSFQSIVPHCILRWLSARKLELAKIKKKDNRNNSFKLCIYPPDH</sequence>
<dbReference type="Gene3D" id="3.40.50.300">
    <property type="entry name" value="P-loop containing nucleotide triphosphate hydrolases"/>
    <property type="match status" value="2"/>
</dbReference>
<dbReference type="GO" id="GO:0004523">
    <property type="term" value="F:RNA-DNA hybrid ribonuclease activity"/>
    <property type="evidence" value="ECO:0007669"/>
    <property type="project" value="InterPro"/>
</dbReference>
<dbReference type="GO" id="GO:0003676">
    <property type="term" value="F:nucleic acid binding"/>
    <property type="evidence" value="ECO:0007669"/>
    <property type="project" value="InterPro"/>
</dbReference>
<evidence type="ECO:0000259" key="7">
    <source>
        <dbReference type="Pfam" id="PF23559"/>
    </source>
</evidence>
<evidence type="ECO:0000256" key="4">
    <source>
        <dbReference type="ARBA" id="ARBA00022840"/>
    </source>
</evidence>
<accession>A0AAV1E7N5</accession>
<evidence type="ECO:0000259" key="6">
    <source>
        <dbReference type="Pfam" id="PF13456"/>
    </source>
</evidence>
<evidence type="ECO:0000256" key="1">
    <source>
        <dbReference type="ARBA" id="ARBA00022614"/>
    </source>
</evidence>
<dbReference type="EMBL" id="OX459125">
    <property type="protein sequence ID" value="CAI9115701.1"/>
    <property type="molecule type" value="Genomic_DNA"/>
</dbReference>
<dbReference type="PANTHER" id="PTHR15140">
    <property type="entry name" value="TUBULIN-SPECIFIC CHAPERONE E"/>
    <property type="match status" value="1"/>
</dbReference>
<dbReference type="Pfam" id="PF13456">
    <property type="entry name" value="RVT_3"/>
    <property type="match status" value="1"/>
</dbReference>
<organism evidence="8 9">
    <name type="scientific">Oldenlandia corymbosa var. corymbosa</name>
    <dbReference type="NCBI Taxonomy" id="529605"/>
    <lineage>
        <taxon>Eukaryota</taxon>
        <taxon>Viridiplantae</taxon>
        <taxon>Streptophyta</taxon>
        <taxon>Embryophyta</taxon>
        <taxon>Tracheophyta</taxon>
        <taxon>Spermatophyta</taxon>
        <taxon>Magnoliopsida</taxon>
        <taxon>eudicotyledons</taxon>
        <taxon>Gunneridae</taxon>
        <taxon>Pentapetalae</taxon>
        <taxon>asterids</taxon>
        <taxon>lamiids</taxon>
        <taxon>Gentianales</taxon>
        <taxon>Rubiaceae</taxon>
        <taxon>Rubioideae</taxon>
        <taxon>Spermacoceae</taxon>
        <taxon>Hedyotis-Oldenlandia complex</taxon>
        <taxon>Oldenlandia</taxon>
    </lineage>
</organism>
<gene>
    <name evidence="8" type="ORF">OLC1_LOCUS22171</name>
</gene>
<proteinExistence type="predicted"/>
<dbReference type="AlphaFoldDB" id="A0AAV1E7N5"/>
<dbReference type="InterPro" id="IPR032675">
    <property type="entry name" value="LRR_dom_sf"/>
</dbReference>
<keyword evidence="9" id="KW-1185">Reference proteome</keyword>
<dbReference type="InterPro" id="IPR042197">
    <property type="entry name" value="Apaf_helical"/>
</dbReference>
<feature type="domain" description="RNase H type-1" evidence="6">
    <location>
        <begin position="36"/>
        <end position="157"/>
    </location>
</feature>
<dbReference type="Gene3D" id="1.10.8.430">
    <property type="entry name" value="Helical domain of apoptotic protease-activating factors"/>
    <property type="match status" value="1"/>
</dbReference>
<dbReference type="InterPro" id="IPR036397">
    <property type="entry name" value="RNaseH_sf"/>
</dbReference>
<keyword evidence="1" id="KW-0433">Leucine-rich repeat</keyword>
<dbReference type="InterPro" id="IPR058922">
    <property type="entry name" value="WHD_DRP"/>
</dbReference>
<keyword evidence="3" id="KW-0611">Plant defense</keyword>
<dbReference type="Pfam" id="PF00931">
    <property type="entry name" value="NB-ARC"/>
    <property type="match status" value="1"/>
</dbReference>
<keyword evidence="4" id="KW-0067">ATP-binding</keyword>
<dbReference type="Gene3D" id="3.80.10.10">
    <property type="entry name" value="Ribonuclease Inhibitor"/>
    <property type="match status" value="1"/>
</dbReference>
<reference evidence="8" key="1">
    <citation type="submission" date="2023-03" db="EMBL/GenBank/DDBJ databases">
        <authorList>
            <person name="Julca I."/>
        </authorList>
    </citation>
    <scope>NUCLEOTIDE SEQUENCE</scope>
</reference>
<dbReference type="Pfam" id="PF23559">
    <property type="entry name" value="WHD_DRP"/>
    <property type="match status" value="1"/>
</dbReference>
<feature type="domain" description="NB-ARC" evidence="5">
    <location>
        <begin position="248"/>
        <end position="322"/>
    </location>
</feature>
<dbReference type="Gene3D" id="3.30.420.10">
    <property type="entry name" value="Ribonuclease H-like superfamily/Ribonuclease H"/>
    <property type="match status" value="1"/>
</dbReference>
<evidence type="ECO:0000313" key="9">
    <source>
        <dbReference type="Proteomes" id="UP001161247"/>
    </source>
</evidence>
<dbReference type="PANTHER" id="PTHR15140:SF56">
    <property type="entry name" value="NB-ARC DOMAIN-CONTAINING PROTEIN"/>
    <property type="match status" value="1"/>
</dbReference>
<dbReference type="GO" id="GO:0043531">
    <property type="term" value="F:ADP binding"/>
    <property type="evidence" value="ECO:0007669"/>
    <property type="project" value="InterPro"/>
</dbReference>
<dbReference type="Proteomes" id="UP001161247">
    <property type="component" value="Chromosome 8"/>
</dbReference>